<organism evidence="10 11">
    <name type="scientific">Aristolochia fimbriata</name>
    <name type="common">White veined hardy Dutchman's pipe vine</name>
    <dbReference type="NCBI Taxonomy" id="158543"/>
    <lineage>
        <taxon>Eukaryota</taxon>
        <taxon>Viridiplantae</taxon>
        <taxon>Streptophyta</taxon>
        <taxon>Embryophyta</taxon>
        <taxon>Tracheophyta</taxon>
        <taxon>Spermatophyta</taxon>
        <taxon>Magnoliopsida</taxon>
        <taxon>Magnoliidae</taxon>
        <taxon>Piperales</taxon>
        <taxon>Aristolochiaceae</taxon>
        <taxon>Aristolochia</taxon>
    </lineage>
</organism>
<accession>A0AAV7EBI3</accession>
<evidence type="ECO:0000313" key="10">
    <source>
        <dbReference type="EMBL" id="KAG9445196.1"/>
    </source>
</evidence>
<evidence type="ECO:0000256" key="8">
    <source>
        <dbReference type="SAM" id="Phobius"/>
    </source>
</evidence>
<keyword evidence="3 8" id="KW-0812">Transmembrane</keyword>
<dbReference type="PANTHER" id="PTHR31425">
    <property type="entry name" value="PHOSPHORIBOSYLANTHRANILATE TRANSFERASE ISOFORM 1"/>
    <property type="match status" value="1"/>
</dbReference>
<dbReference type="FunFam" id="2.60.40.150:FF:000090">
    <property type="entry name" value="C2 domain-containing protein"/>
    <property type="match status" value="1"/>
</dbReference>
<feature type="domain" description="C2" evidence="9">
    <location>
        <begin position="336"/>
        <end position="459"/>
    </location>
</feature>
<evidence type="ECO:0000256" key="4">
    <source>
        <dbReference type="ARBA" id="ARBA00022737"/>
    </source>
</evidence>
<feature type="compositionally biased region" description="Pro residues" evidence="7">
    <location>
        <begin position="213"/>
        <end position="270"/>
    </location>
</feature>
<protein>
    <recommendedName>
        <fullName evidence="9">C2 domain-containing protein</fullName>
    </recommendedName>
</protein>
<dbReference type="Gene3D" id="2.60.40.150">
    <property type="entry name" value="C2 domain"/>
    <property type="match status" value="4"/>
</dbReference>
<feature type="region of interest" description="Disordered" evidence="7">
    <location>
        <begin position="147"/>
        <end position="338"/>
    </location>
</feature>
<evidence type="ECO:0000256" key="3">
    <source>
        <dbReference type="ARBA" id="ARBA00022692"/>
    </source>
</evidence>
<feature type="compositionally biased region" description="Basic and acidic residues" evidence="7">
    <location>
        <begin position="318"/>
        <end position="329"/>
    </location>
</feature>
<dbReference type="InterPro" id="IPR035892">
    <property type="entry name" value="C2_domain_sf"/>
</dbReference>
<comment type="subcellular location">
    <subcellularLocation>
        <location evidence="1">Membrane</location>
        <topology evidence="1">Multi-pass membrane protein</topology>
    </subcellularLocation>
</comment>
<name>A0AAV7EBI3_ARIFI</name>
<keyword evidence="5 8" id="KW-1133">Transmembrane helix</keyword>
<dbReference type="SMART" id="SM00239">
    <property type="entry name" value="C2"/>
    <property type="match status" value="4"/>
</dbReference>
<reference evidence="10 11" key="1">
    <citation type="submission" date="2021-07" db="EMBL/GenBank/DDBJ databases">
        <title>The Aristolochia fimbriata genome: insights into angiosperm evolution, floral development and chemical biosynthesis.</title>
        <authorList>
            <person name="Jiao Y."/>
        </authorList>
    </citation>
    <scope>NUCLEOTIDE SEQUENCE [LARGE SCALE GENOMIC DNA]</scope>
    <source>
        <strain evidence="10">IBCAS-2021</strain>
        <tissue evidence="10">Leaf</tissue>
    </source>
</reference>
<evidence type="ECO:0000313" key="11">
    <source>
        <dbReference type="Proteomes" id="UP000825729"/>
    </source>
</evidence>
<evidence type="ECO:0000256" key="1">
    <source>
        <dbReference type="ARBA" id="ARBA00004141"/>
    </source>
</evidence>
<dbReference type="PANTHER" id="PTHR31425:SF35">
    <property type="entry name" value="MULTIPLE C2 DOMAIN AND TRANSMEMBRANE REGION PROTEIN 16"/>
    <property type="match status" value="1"/>
</dbReference>
<evidence type="ECO:0000256" key="5">
    <source>
        <dbReference type="ARBA" id="ARBA00022989"/>
    </source>
</evidence>
<gene>
    <name evidence="10" type="ORF">H6P81_016536</name>
</gene>
<dbReference type="CDD" id="cd04019">
    <property type="entry name" value="C2C_MCTP_PRT_plant"/>
    <property type="match status" value="1"/>
</dbReference>
<feature type="domain" description="C2" evidence="9">
    <location>
        <begin position="1"/>
        <end position="118"/>
    </location>
</feature>
<dbReference type="GO" id="GO:0016020">
    <property type="term" value="C:membrane"/>
    <property type="evidence" value="ECO:0007669"/>
    <property type="project" value="UniProtKB-SubCell"/>
</dbReference>
<feature type="transmembrane region" description="Helical" evidence="8">
    <location>
        <begin position="1039"/>
        <end position="1069"/>
    </location>
</feature>
<keyword evidence="4" id="KW-0677">Repeat</keyword>
<dbReference type="EMBL" id="JAINDJ010000006">
    <property type="protein sequence ID" value="KAG9445196.1"/>
    <property type="molecule type" value="Genomic_DNA"/>
</dbReference>
<comment type="caution">
    <text evidence="10">The sequence shown here is derived from an EMBL/GenBank/DDBJ whole genome shotgun (WGS) entry which is preliminary data.</text>
</comment>
<dbReference type="SUPFAM" id="SSF49562">
    <property type="entry name" value="C2 domain (Calcium/lipid-binding domain, CaLB)"/>
    <property type="match status" value="4"/>
</dbReference>
<dbReference type="Proteomes" id="UP000825729">
    <property type="component" value="Unassembled WGS sequence"/>
</dbReference>
<dbReference type="Pfam" id="PF00168">
    <property type="entry name" value="C2"/>
    <property type="match status" value="4"/>
</dbReference>
<dbReference type="InterPro" id="IPR000008">
    <property type="entry name" value="C2_dom"/>
</dbReference>
<feature type="domain" description="C2" evidence="9">
    <location>
        <begin position="659"/>
        <end position="792"/>
    </location>
</feature>
<keyword evidence="6 8" id="KW-0472">Membrane</keyword>
<comment type="similarity">
    <text evidence="2">Belongs to the MCTP family.</text>
</comment>
<dbReference type="InterPro" id="IPR047258">
    <property type="entry name" value="C2C_MCTP_PRT_plant"/>
</dbReference>
<proteinExistence type="inferred from homology"/>
<sequence>MATTTTVRKLMVEVADARNLLPKDGHGTSSPFVVVDYNGQRRRTQTVRCDLNPAWNETLEFSADEDTAAAGAGGDANVLEADVFHDRRIGPTRRNHFLGRVRLDSRQFVRKGEEALIYFPLEKKSFFSWIQGEIGFRIYYVDEEVLPPPPPPPTEEEKTPPPPPPEAPESTPAPADPPGEAVSEAGKPEIHSEPVAGEEGQPPAVDAGKPDQPENPPPPPPETEPPARPPPPPPEATPPPPPENPPVTDPPPENPPVTDPPPENPPVTDPPPEEIKSAAADPPPPDPEKEAAPKWDPSSYPVDSLPSFDRRERIFRRPPPETYERDPPERTAGGGGMGTIERSSYDLVEKMHYLFVQVVKARYLPVASTPFVKLAVSSSGRQVRTETARKLAASVYEWDQVFAFGGIPLESTSTLEVSVWDPARKASDADADFLGGVCFDVTEILTRDPPDSPLAPQWYRLEGGGAHRGDLMLATWIGTQADESFADALKTDASGTQASRSKVYLSPKLWYLRVTVLEAQDFFPVTLTALTDTSFHVRAQLGFQVQKTRAAVSGNGSPSWNEDLLFVAAEPFGESSGVVFSVENRVGKEKTVFGVAEIPLSAVERRVDDRKVVSRWIDLESPGQKITKRGGRGAAYNGRLHVRVCFDGGYHVMDEPAHVSSDFRPTARQLWRPPIGSVELGIVGCRNLVPLKTVAGKGTADAYAVAKYGEKWARSRTAADSLNPKWNEQYTWQVYDPCTVLTVAVFDSRSSSSTPPRHPDAKDAAARPDCQIGKVRIRISTLEHGRVYKCTYPLLLLLPGGAKRMGEIDLAVRFVRGISAVDVLQLYARPILPRMHYVKPIGALHQESLRGVAARIVAVHLSRSEPPLPREVALYVLDADSQAFSMRKVRANWARIVSVLAGPIELVRWAEQTRTWRNPTATLMAHALLVLLVWHPDLAVPTGAFYAFGVGAWNYRGRARGPAAGGPCMRLSQVEGAEREELDEEFDPAPSSRPAEVVRARYDRLRAMGVRVQAVLGDVATQGERVQALVTWRDPRATLIFVGMCLAVAVVLYVVPAKMVAVAGGFYYLRHPMFRDRMPPPALNFFRRLPSLSDRIM</sequence>
<dbReference type="AlphaFoldDB" id="A0AAV7EBI3"/>
<keyword evidence="11" id="KW-1185">Reference proteome</keyword>
<evidence type="ECO:0000259" key="9">
    <source>
        <dbReference type="PROSITE" id="PS50004"/>
    </source>
</evidence>
<evidence type="ECO:0000256" key="6">
    <source>
        <dbReference type="ARBA" id="ARBA00023136"/>
    </source>
</evidence>
<evidence type="ECO:0000256" key="2">
    <source>
        <dbReference type="ARBA" id="ARBA00007923"/>
    </source>
</evidence>
<feature type="domain" description="C2" evidence="9">
    <location>
        <begin position="490"/>
        <end position="617"/>
    </location>
</feature>
<dbReference type="InterPro" id="IPR047259">
    <property type="entry name" value="QUIRKY-like"/>
</dbReference>
<evidence type="ECO:0000256" key="7">
    <source>
        <dbReference type="SAM" id="MobiDB-lite"/>
    </source>
</evidence>
<dbReference type="Pfam" id="PF08372">
    <property type="entry name" value="PRT_C"/>
    <property type="match status" value="1"/>
</dbReference>
<dbReference type="InterPro" id="IPR013583">
    <property type="entry name" value="MCTP_C"/>
</dbReference>
<dbReference type="PROSITE" id="PS50004">
    <property type="entry name" value="C2"/>
    <property type="match status" value="4"/>
</dbReference>